<dbReference type="PRINTS" id="PR00722">
    <property type="entry name" value="CHYMOTRYPSIN"/>
</dbReference>
<evidence type="ECO:0000256" key="2">
    <source>
        <dbReference type="ARBA" id="ARBA00023180"/>
    </source>
</evidence>
<dbReference type="GO" id="GO:0006508">
    <property type="term" value="P:proteolysis"/>
    <property type="evidence" value="ECO:0007669"/>
    <property type="project" value="UniProtKB-KW"/>
</dbReference>
<dbReference type="PANTHER" id="PTHR24252:SF7">
    <property type="entry name" value="HYALIN"/>
    <property type="match status" value="1"/>
</dbReference>
<feature type="domain" description="Peptidase S1" evidence="7">
    <location>
        <begin position="211"/>
        <end position="454"/>
    </location>
</feature>
<dbReference type="PANTHER" id="PTHR24252">
    <property type="entry name" value="ACROSIN-RELATED"/>
    <property type="match status" value="1"/>
</dbReference>
<dbReference type="Gene3D" id="4.10.400.10">
    <property type="entry name" value="Low-density Lipoprotein Receptor"/>
    <property type="match status" value="1"/>
</dbReference>
<dbReference type="InterPro" id="IPR043504">
    <property type="entry name" value="Peptidase_S1_PA_chymotrypsin"/>
</dbReference>
<dbReference type="SMART" id="SM00192">
    <property type="entry name" value="LDLa"/>
    <property type="match status" value="1"/>
</dbReference>
<dbReference type="VEuPathDB" id="VectorBase:ISCW001119"/>
<dbReference type="CDD" id="cd00112">
    <property type="entry name" value="LDLa"/>
    <property type="match status" value="1"/>
</dbReference>
<dbReference type="InterPro" id="IPR023415">
    <property type="entry name" value="LDLR_class-A_CS"/>
</dbReference>
<dbReference type="FunFam" id="2.40.10.10:FF:000181">
    <property type="entry name" value="Chymotrypsinogen A"/>
    <property type="match status" value="1"/>
</dbReference>
<dbReference type="InterPro" id="IPR018114">
    <property type="entry name" value="TRYPSIN_HIS"/>
</dbReference>
<evidence type="ECO:0000259" key="6">
    <source>
        <dbReference type="PROSITE" id="PS01180"/>
    </source>
</evidence>
<dbReference type="PROSITE" id="PS01180">
    <property type="entry name" value="CUB"/>
    <property type="match status" value="1"/>
</dbReference>
<dbReference type="InterPro" id="IPR035914">
    <property type="entry name" value="Sperma_CUB_dom_sf"/>
</dbReference>
<feature type="signal peptide" evidence="5">
    <location>
        <begin position="1"/>
        <end position="16"/>
    </location>
</feature>
<feature type="chain" id="PRO_5020033050" evidence="5">
    <location>
        <begin position="17"/>
        <end position="456"/>
    </location>
</feature>
<evidence type="ECO:0000256" key="3">
    <source>
        <dbReference type="PROSITE-ProRule" id="PRU00124"/>
    </source>
</evidence>
<dbReference type="InterPro" id="IPR036055">
    <property type="entry name" value="LDL_receptor-like_sf"/>
</dbReference>
<dbReference type="SUPFAM" id="SSF57424">
    <property type="entry name" value="LDL receptor-like module"/>
    <property type="match status" value="1"/>
</dbReference>
<dbReference type="Pfam" id="PF00057">
    <property type="entry name" value="Ldl_recept_a"/>
    <property type="match status" value="1"/>
</dbReference>
<evidence type="ECO:0000256" key="1">
    <source>
        <dbReference type="ARBA" id="ARBA00023157"/>
    </source>
</evidence>
<keyword evidence="2" id="KW-0325">Glycoprotein</keyword>
<sequence length="456" mass="49774">MFQVLLLTCLAGAASAQYLTLEQNTNLVVQRNVRGLIVTPGFRTGGNAPPNFAGAITIQTPRGFSRVRLDFADFDLETSAQCSGDYLSILEPEATHWVQVSRLCSDQRPKPYLSDGRQLRLKFITDDLKSSRGFNISFRATNDRSLCNATREFQCSDTRCIPSSKRCDGRFDCQDASDELSCGAPVYERHLKQAACGDPAIEPNTTPGDRIVNGQEAVPHSWPWQVSIQLATVKPSGHFCGGALVENNFVVTAGHCLRNRRPEEIVIKIGAHDLLNDDGVQYRKAQAFSIHPSYSERDMSYDVAVIKLNMPVNFTDTVRPVCLPGTGATLPKNTTCFSTGWGQTRGTGHSTQLKQTRQVVQSFDACEAVRLIQPVLQANNVVCAKDESESSGPCHGDSGGPFVCQSKGTGRWFLHGMTSMGVDITYSSAICGIGSSAIWSSTIAFSSYISRVLRLL</sequence>
<keyword evidence="5" id="KW-0732">Signal</keyword>
<dbReference type="PROSITE" id="PS50240">
    <property type="entry name" value="TRYPSIN_DOM"/>
    <property type="match status" value="1"/>
</dbReference>
<dbReference type="CDD" id="cd00190">
    <property type="entry name" value="Tryp_SPc"/>
    <property type="match status" value="1"/>
</dbReference>
<dbReference type="VEuPathDB" id="VectorBase:ISCP_030318"/>
<dbReference type="GO" id="GO:0004252">
    <property type="term" value="F:serine-type endopeptidase activity"/>
    <property type="evidence" value="ECO:0007669"/>
    <property type="project" value="InterPro"/>
</dbReference>
<feature type="disulfide bond" evidence="3">
    <location>
        <begin position="155"/>
        <end position="173"/>
    </location>
</feature>
<dbReference type="InterPro" id="IPR033116">
    <property type="entry name" value="TRYPSIN_SER"/>
</dbReference>
<dbReference type="FunFam" id="4.10.400.10:FF:000065">
    <property type="entry name" value="Transmembrane protease serine 7"/>
    <property type="match status" value="1"/>
</dbReference>
<dbReference type="Pfam" id="PF00089">
    <property type="entry name" value="Trypsin"/>
    <property type="match status" value="1"/>
</dbReference>
<organism evidence="8">
    <name type="scientific">Ixodes scapularis</name>
    <name type="common">Black-legged tick</name>
    <name type="synonym">Deer tick</name>
    <dbReference type="NCBI Taxonomy" id="6945"/>
    <lineage>
        <taxon>Eukaryota</taxon>
        <taxon>Metazoa</taxon>
        <taxon>Ecdysozoa</taxon>
        <taxon>Arthropoda</taxon>
        <taxon>Chelicerata</taxon>
        <taxon>Arachnida</taxon>
        <taxon>Acari</taxon>
        <taxon>Parasitiformes</taxon>
        <taxon>Ixodida</taxon>
        <taxon>Ixodoidea</taxon>
        <taxon>Ixodidae</taxon>
        <taxon>Ixodinae</taxon>
        <taxon>Ixodes</taxon>
    </lineage>
</organism>
<evidence type="ECO:0000313" key="8">
    <source>
        <dbReference type="EMBL" id="MOY35861.1"/>
    </source>
</evidence>
<keyword evidence="4 8" id="KW-0645">Protease</keyword>
<dbReference type="PROSITE" id="PS00134">
    <property type="entry name" value="TRYPSIN_HIS"/>
    <property type="match status" value="1"/>
</dbReference>
<dbReference type="SUPFAM" id="SSF49854">
    <property type="entry name" value="Spermadhesin, CUB domain"/>
    <property type="match status" value="1"/>
</dbReference>
<evidence type="ECO:0000256" key="5">
    <source>
        <dbReference type="SAM" id="SignalP"/>
    </source>
</evidence>
<dbReference type="InterPro" id="IPR001254">
    <property type="entry name" value="Trypsin_dom"/>
</dbReference>
<dbReference type="PROSITE" id="PS00135">
    <property type="entry name" value="TRYPSIN_SER"/>
    <property type="match status" value="1"/>
</dbReference>
<keyword evidence="4" id="KW-0720">Serine protease</keyword>
<evidence type="ECO:0000256" key="4">
    <source>
        <dbReference type="RuleBase" id="RU363034"/>
    </source>
</evidence>
<dbReference type="PROSITE" id="PS50068">
    <property type="entry name" value="LDLRA_2"/>
    <property type="match status" value="1"/>
</dbReference>
<dbReference type="InterPro" id="IPR002172">
    <property type="entry name" value="LDrepeatLR_classA_rpt"/>
</dbReference>
<proteinExistence type="predicted"/>
<keyword evidence="4" id="KW-0378">Hydrolase</keyword>
<accession>A0A4D5RGW6</accession>
<feature type="disulfide bond" evidence="3">
    <location>
        <begin position="167"/>
        <end position="182"/>
    </location>
</feature>
<dbReference type="Pfam" id="PF00431">
    <property type="entry name" value="CUB"/>
    <property type="match status" value="1"/>
</dbReference>
<dbReference type="Gene3D" id="2.60.120.290">
    <property type="entry name" value="Spermadhesin, CUB domain"/>
    <property type="match status" value="1"/>
</dbReference>
<dbReference type="EMBL" id="GHJT01001890">
    <property type="protein sequence ID" value="MOY35861.1"/>
    <property type="molecule type" value="Transcribed_RNA"/>
</dbReference>
<dbReference type="Gene3D" id="2.40.10.10">
    <property type="entry name" value="Trypsin-like serine proteases"/>
    <property type="match status" value="1"/>
</dbReference>
<dbReference type="OrthoDB" id="10051896at2759"/>
<keyword evidence="1 3" id="KW-1015">Disulfide bond</keyword>
<dbReference type="VEuPathDB" id="VectorBase:ISCI001119"/>
<dbReference type="InterPro" id="IPR000859">
    <property type="entry name" value="CUB_dom"/>
</dbReference>
<dbReference type="CDD" id="cd00041">
    <property type="entry name" value="CUB"/>
    <property type="match status" value="1"/>
</dbReference>
<name>A0A4D5RGW6_IXOSC</name>
<dbReference type="AlphaFoldDB" id="A0A4D5RGW6"/>
<comment type="caution">
    <text evidence="3">Lacks conserved residue(s) required for the propagation of feature annotation.</text>
</comment>
<reference evidence="8" key="1">
    <citation type="submission" date="2019-04" db="EMBL/GenBank/DDBJ databases">
        <title>An insight into the mialome of Ixodes scapularis.</title>
        <authorList>
            <person name="Ribeiro J.M."/>
            <person name="Mather T.N."/>
            <person name="Karim S."/>
        </authorList>
    </citation>
    <scope>NUCLEOTIDE SEQUENCE</scope>
</reference>
<evidence type="ECO:0000259" key="7">
    <source>
        <dbReference type="PROSITE" id="PS50240"/>
    </source>
</evidence>
<dbReference type="SMART" id="SM00042">
    <property type="entry name" value="CUB"/>
    <property type="match status" value="1"/>
</dbReference>
<dbReference type="SUPFAM" id="SSF50494">
    <property type="entry name" value="Trypsin-like serine proteases"/>
    <property type="match status" value="1"/>
</dbReference>
<protein>
    <submittedName>
        <fullName evidence="8">Putative serine protease</fullName>
    </submittedName>
</protein>
<feature type="domain" description="CUB" evidence="6">
    <location>
        <begin position="25"/>
        <end position="141"/>
    </location>
</feature>
<dbReference type="InterPro" id="IPR001314">
    <property type="entry name" value="Peptidase_S1A"/>
</dbReference>
<dbReference type="PROSITE" id="PS01209">
    <property type="entry name" value="LDLRA_1"/>
    <property type="match status" value="1"/>
</dbReference>
<dbReference type="SMART" id="SM00020">
    <property type="entry name" value="Tryp_SPc"/>
    <property type="match status" value="1"/>
</dbReference>
<dbReference type="InterPro" id="IPR009003">
    <property type="entry name" value="Peptidase_S1_PA"/>
</dbReference>